<dbReference type="AlphaFoldDB" id="A0AA38L8W3"/>
<feature type="domain" description="U-box" evidence="11">
    <location>
        <begin position="248"/>
        <end position="322"/>
    </location>
</feature>
<dbReference type="PANTHER" id="PTHR23315">
    <property type="entry name" value="U BOX DOMAIN-CONTAINING"/>
    <property type="match status" value="1"/>
</dbReference>
<dbReference type="PROSITE" id="PS51698">
    <property type="entry name" value="U_BOX"/>
    <property type="match status" value="1"/>
</dbReference>
<dbReference type="FunFam" id="3.30.40.10:FF:000114">
    <property type="entry name" value="RING-type E3 ubiquitin transferase"/>
    <property type="match status" value="1"/>
</dbReference>
<keyword evidence="13" id="KW-1185">Reference proteome</keyword>
<dbReference type="Gene3D" id="3.30.40.10">
    <property type="entry name" value="Zinc/RING finger domain, C3HC4 (zinc finger)"/>
    <property type="match status" value="1"/>
</dbReference>
<dbReference type="GO" id="GO:0016567">
    <property type="term" value="P:protein ubiquitination"/>
    <property type="evidence" value="ECO:0007669"/>
    <property type="project" value="InterPro"/>
</dbReference>
<dbReference type="InterPro" id="IPR016024">
    <property type="entry name" value="ARM-type_fold"/>
</dbReference>
<keyword evidence="5" id="KW-0677">Repeat</keyword>
<protein>
    <recommendedName>
        <fullName evidence="7">U-box domain-containing protein 12</fullName>
        <ecNumber evidence="3">2.3.2.27</ecNumber>
    </recommendedName>
    <alternativeName>
        <fullName evidence="8">Plant U-box protein 12</fullName>
    </alternativeName>
    <alternativeName>
        <fullName evidence="9">RING-type E3 ubiquitin transferase PUB12</fullName>
    </alternativeName>
</protein>
<dbReference type="FunFam" id="1.25.10.10:FF:000082">
    <property type="entry name" value="RING-type E3 ubiquitin transferase"/>
    <property type="match status" value="1"/>
</dbReference>
<dbReference type="SUPFAM" id="SSF57850">
    <property type="entry name" value="RING/U-box"/>
    <property type="match status" value="1"/>
</dbReference>
<dbReference type="InterPro" id="IPR003613">
    <property type="entry name" value="Ubox_domain"/>
</dbReference>
<evidence type="ECO:0000313" key="13">
    <source>
        <dbReference type="Proteomes" id="UP000824469"/>
    </source>
</evidence>
<evidence type="ECO:0000259" key="11">
    <source>
        <dbReference type="PROSITE" id="PS51698"/>
    </source>
</evidence>
<keyword evidence="6" id="KW-0833">Ubl conjugation pathway</keyword>
<dbReference type="InterPro" id="IPR013083">
    <property type="entry name" value="Znf_RING/FYVE/PHD"/>
</dbReference>
<name>A0AA38L8W3_TAXCH</name>
<dbReference type="InterPro" id="IPR011989">
    <property type="entry name" value="ARM-like"/>
</dbReference>
<gene>
    <name evidence="12" type="ORF">KI387_024816</name>
</gene>
<dbReference type="SMART" id="SM00504">
    <property type="entry name" value="Ubox"/>
    <property type="match status" value="1"/>
</dbReference>
<organism evidence="12 13">
    <name type="scientific">Taxus chinensis</name>
    <name type="common">Chinese yew</name>
    <name type="synonym">Taxus wallichiana var. chinensis</name>
    <dbReference type="NCBI Taxonomy" id="29808"/>
    <lineage>
        <taxon>Eukaryota</taxon>
        <taxon>Viridiplantae</taxon>
        <taxon>Streptophyta</taxon>
        <taxon>Embryophyta</taxon>
        <taxon>Tracheophyta</taxon>
        <taxon>Spermatophyta</taxon>
        <taxon>Pinopsida</taxon>
        <taxon>Pinidae</taxon>
        <taxon>Conifers II</taxon>
        <taxon>Cupressales</taxon>
        <taxon>Taxaceae</taxon>
        <taxon>Taxus</taxon>
    </lineage>
</organism>
<dbReference type="SMART" id="SM00185">
    <property type="entry name" value="ARM"/>
    <property type="match status" value="6"/>
</dbReference>
<evidence type="ECO:0000256" key="3">
    <source>
        <dbReference type="ARBA" id="ARBA00012483"/>
    </source>
</evidence>
<dbReference type="InterPro" id="IPR036537">
    <property type="entry name" value="Adaptor_Cbl_N_dom_sf"/>
</dbReference>
<comment type="pathway">
    <text evidence="2">Protein modification; protein ubiquitination.</text>
</comment>
<dbReference type="FunFam" id="1.20.930.20:FF:000002">
    <property type="entry name" value="RING-type E3 ubiquitin transferase"/>
    <property type="match status" value="1"/>
</dbReference>
<reference evidence="12 13" key="1">
    <citation type="journal article" date="2021" name="Nat. Plants">
        <title>The Taxus genome provides insights into paclitaxel biosynthesis.</title>
        <authorList>
            <person name="Xiong X."/>
            <person name="Gou J."/>
            <person name="Liao Q."/>
            <person name="Li Y."/>
            <person name="Zhou Q."/>
            <person name="Bi G."/>
            <person name="Li C."/>
            <person name="Du R."/>
            <person name="Wang X."/>
            <person name="Sun T."/>
            <person name="Guo L."/>
            <person name="Liang H."/>
            <person name="Lu P."/>
            <person name="Wu Y."/>
            <person name="Zhang Z."/>
            <person name="Ro D.K."/>
            <person name="Shang Y."/>
            <person name="Huang S."/>
            <person name="Yan J."/>
        </authorList>
    </citation>
    <scope>NUCLEOTIDE SEQUENCE [LARGE SCALE GENOMIC DNA]</scope>
    <source>
        <strain evidence="12">Ta-2019</strain>
    </source>
</reference>
<comment type="caution">
    <text evidence="12">The sequence shown here is derived from an EMBL/GenBank/DDBJ whole genome shotgun (WGS) entry which is preliminary data.</text>
</comment>
<dbReference type="PROSITE" id="PS50176">
    <property type="entry name" value="ARM_REPEAT"/>
    <property type="match status" value="2"/>
</dbReference>
<evidence type="ECO:0000313" key="12">
    <source>
        <dbReference type="EMBL" id="KAH9316189.1"/>
    </source>
</evidence>
<evidence type="ECO:0000256" key="6">
    <source>
        <dbReference type="ARBA" id="ARBA00022786"/>
    </source>
</evidence>
<dbReference type="InterPro" id="IPR058678">
    <property type="entry name" value="ARM_PUB"/>
</dbReference>
<evidence type="ECO:0000256" key="8">
    <source>
        <dbReference type="ARBA" id="ARBA00075465"/>
    </source>
</evidence>
<comment type="catalytic activity">
    <reaction evidence="1">
        <text>S-ubiquitinyl-[E2 ubiquitin-conjugating enzyme]-L-cysteine + [acceptor protein]-L-lysine = [E2 ubiquitin-conjugating enzyme]-L-cysteine + N(6)-ubiquitinyl-[acceptor protein]-L-lysine.</text>
        <dbReference type="EC" id="2.3.2.27"/>
    </reaction>
</comment>
<dbReference type="GO" id="GO:0007166">
    <property type="term" value="P:cell surface receptor signaling pathway"/>
    <property type="evidence" value="ECO:0007669"/>
    <property type="project" value="InterPro"/>
</dbReference>
<accession>A0AA38L8W3</accession>
<evidence type="ECO:0000256" key="4">
    <source>
        <dbReference type="ARBA" id="ARBA00022679"/>
    </source>
</evidence>
<dbReference type="PANTHER" id="PTHR23315:SF111">
    <property type="entry name" value="U-BOX DOMAIN-CONTAINING PROTEIN 14"/>
    <property type="match status" value="1"/>
</dbReference>
<dbReference type="EC" id="2.3.2.27" evidence="3"/>
<dbReference type="InterPro" id="IPR000225">
    <property type="entry name" value="Armadillo"/>
</dbReference>
<dbReference type="EMBL" id="JAHRHJ020000005">
    <property type="protein sequence ID" value="KAH9316189.1"/>
    <property type="molecule type" value="Genomic_DNA"/>
</dbReference>
<evidence type="ECO:0000256" key="2">
    <source>
        <dbReference type="ARBA" id="ARBA00004906"/>
    </source>
</evidence>
<dbReference type="InterPro" id="IPR057623">
    <property type="entry name" value="PUB12-19-like_N"/>
</dbReference>
<feature type="repeat" description="ARM" evidence="10">
    <location>
        <begin position="430"/>
        <end position="472"/>
    </location>
</feature>
<evidence type="ECO:0000256" key="1">
    <source>
        <dbReference type="ARBA" id="ARBA00000900"/>
    </source>
</evidence>
<dbReference type="GO" id="GO:0061630">
    <property type="term" value="F:ubiquitin protein ligase activity"/>
    <property type="evidence" value="ECO:0007669"/>
    <property type="project" value="UniProtKB-EC"/>
</dbReference>
<dbReference type="Gene3D" id="1.20.930.20">
    <property type="entry name" value="Adaptor protein Cbl, N-terminal domain"/>
    <property type="match status" value="1"/>
</dbReference>
<dbReference type="Gene3D" id="1.25.10.10">
    <property type="entry name" value="Leucine-rich Repeat Variant"/>
    <property type="match status" value="1"/>
</dbReference>
<dbReference type="SUPFAM" id="SSF48371">
    <property type="entry name" value="ARM repeat"/>
    <property type="match status" value="1"/>
</dbReference>
<evidence type="ECO:0000256" key="9">
    <source>
        <dbReference type="ARBA" id="ARBA00076227"/>
    </source>
</evidence>
<evidence type="ECO:0000256" key="7">
    <source>
        <dbReference type="ARBA" id="ARBA00074389"/>
    </source>
</evidence>
<proteinExistence type="predicted"/>
<evidence type="ECO:0000256" key="10">
    <source>
        <dbReference type="PROSITE-ProRule" id="PRU00259"/>
    </source>
</evidence>
<feature type="repeat" description="ARM" evidence="10">
    <location>
        <begin position="389"/>
        <end position="431"/>
    </location>
</feature>
<dbReference type="Pfam" id="PF04564">
    <property type="entry name" value="U-box"/>
    <property type="match status" value="1"/>
</dbReference>
<dbReference type="OMA" id="KIHCAHL"/>
<dbReference type="InterPro" id="IPR045210">
    <property type="entry name" value="RING-Ubox_PUB"/>
</dbReference>
<dbReference type="Pfam" id="PF25598">
    <property type="entry name" value="ARM_PUB"/>
    <property type="match status" value="1"/>
</dbReference>
<dbReference type="Proteomes" id="UP000824469">
    <property type="component" value="Unassembled WGS sequence"/>
</dbReference>
<evidence type="ECO:0000256" key="5">
    <source>
        <dbReference type="ARBA" id="ARBA00022737"/>
    </source>
</evidence>
<dbReference type="CDD" id="cd16664">
    <property type="entry name" value="RING-Ubox_PUB"/>
    <property type="match status" value="1"/>
</dbReference>
<sequence length="638" mass="70572">MLAEQVALKLIDVLNEITSLGECRNFMRKEYATLSRRVKLLSPLFEEMKEIETSIPGDAIDFFDALEAVLLSAKELLNFTHDGSKLFLVLERDKVAQQFDDVTVQLQKTLSILPYGQLEISDEVREQVELVHAQLKRPKGQADAPDLELNSDLSTILSQKNDRDIDPKILGRLSEKLQLKTIADLKKESHALYMMVIERGDDDDSESLEQISGILRKLKEFALTENLEMNEPDNENDTSCGRAFIEKIIPDDFRCPISLELMKDPVIVATGQTYERSCIQKWLDAGHKTCPITQQTLPHYVLTPNYALRSLITQWCEAHGIEIPRRPGSTTNEKTSGCSPELLRDKATVDALIRKIFSGILEEQRVAAGELRLLAKRNGNNRIYIAEAGAIPPLIKLLSTQDQRTQEHAVTALLNLSIHDGNKRTIVMAGAVPPIVEVLKSGSMEARENAAATLFSLSFPNEHNITIGKSGAIPALVDLLCDGNQRGKKDALNAFFHLCVYQGNKARALRAGILTPLMELLVDSNAGMVDEALALLALLASHQEGKVAIGNVNPIPILVEFIRTGLPRSKENAAAVLLALCTYDPKHLDAARRLGAFKPLTALVQDGSDRAKRKAIALLEYMNKQIELPTTQASSTTI</sequence>
<keyword evidence="4" id="KW-0808">Transferase</keyword>
<dbReference type="Pfam" id="PF25368">
    <property type="entry name" value="PUB10_N"/>
    <property type="match status" value="1"/>
</dbReference>